<dbReference type="SMART" id="SM00382">
    <property type="entry name" value="AAA"/>
    <property type="match status" value="1"/>
</dbReference>
<evidence type="ECO:0000313" key="6">
    <source>
        <dbReference type="EMBL" id="MDD7963282.1"/>
    </source>
</evidence>
<dbReference type="Proteomes" id="UP001218170">
    <property type="component" value="Unassembled WGS sequence"/>
</dbReference>
<dbReference type="EMBL" id="JAQZCI010000003">
    <property type="protein sequence ID" value="MDD7963282.1"/>
    <property type="molecule type" value="Genomic_DNA"/>
</dbReference>
<evidence type="ECO:0000259" key="5">
    <source>
        <dbReference type="PROSITE" id="PS50893"/>
    </source>
</evidence>
<dbReference type="InterPro" id="IPR050153">
    <property type="entry name" value="Metal_Ion_Import_ABC"/>
</dbReference>
<dbReference type="InterPro" id="IPR003593">
    <property type="entry name" value="AAA+_ATPase"/>
</dbReference>
<evidence type="ECO:0000256" key="1">
    <source>
        <dbReference type="ARBA" id="ARBA00005417"/>
    </source>
</evidence>
<evidence type="ECO:0000313" key="7">
    <source>
        <dbReference type="Proteomes" id="UP001218170"/>
    </source>
</evidence>
<dbReference type="InterPro" id="IPR003439">
    <property type="entry name" value="ABC_transporter-like_ATP-bd"/>
</dbReference>
<keyword evidence="4 6" id="KW-0067">ATP-binding</keyword>
<dbReference type="PROSITE" id="PS50893">
    <property type="entry name" value="ABC_TRANSPORTER_2"/>
    <property type="match status" value="1"/>
</dbReference>
<dbReference type="Pfam" id="PF00005">
    <property type="entry name" value="ABC_tran"/>
    <property type="match status" value="1"/>
</dbReference>
<evidence type="ECO:0000256" key="3">
    <source>
        <dbReference type="ARBA" id="ARBA00022741"/>
    </source>
</evidence>
<evidence type="ECO:0000256" key="2">
    <source>
        <dbReference type="ARBA" id="ARBA00022448"/>
    </source>
</evidence>
<dbReference type="RefSeq" id="WP_274264859.1">
    <property type="nucleotide sequence ID" value="NZ_JAQZCI010000003.1"/>
</dbReference>
<comment type="similarity">
    <text evidence="1">Belongs to the ABC transporter superfamily.</text>
</comment>
<dbReference type="PANTHER" id="PTHR42734:SF5">
    <property type="entry name" value="IRON TRANSPORT SYSTEM ATP-BINDING PROTEIN HI_0361-RELATED"/>
    <property type="match status" value="1"/>
</dbReference>
<keyword evidence="2" id="KW-0813">Transport</keyword>
<comment type="caution">
    <text evidence="6">The sequence shown here is derived from an EMBL/GenBank/DDBJ whole genome shotgun (WGS) entry which is preliminary data.</text>
</comment>
<dbReference type="GO" id="GO:0005524">
    <property type="term" value="F:ATP binding"/>
    <property type="evidence" value="ECO:0007669"/>
    <property type="project" value="UniProtKB-KW"/>
</dbReference>
<keyword evidence="3" id="KW-0547">Nucleotide-binding</keyword>
<dbReference type="PANTHER" id="PTHR42734">
    <property type="entry name" value="METAL TRANSPORT SYSTEM ATP-BINDING PROTEIN TM_0124-RELATED"/>
    <property type="match status" value="1"/>
</dbReference>
<protein>
    <submittedName>
        <fullName evidence="6">Metal ABC transporter ATP-binding protein</fullName>
    </submittedName>
</protein>
<dbReference type="CDD" id="cd03235">
    <property type="entry name" value="ABC_Metallic_Cations"/>
    <property type="match status" value="1"/>
</dbReference>
<sequence length="256" mass="26997">MNASPAAAPATAPADILVSGVSVRYREILALDDVHLAVAPGRVTALIGMNGSGKSTLFKSITGMVRPTSGSVTIGGQSPAIARRRGLVGYVPQSEDVDATFPVSVRDVVMMGRYGHLGITRRPRAADHAAVEAALARVELSDLGERQIGELSGGQRKRAFVARGIAQDARVLLLDEPFAGVDKKSEATIVRLLRELAADGRTVLVSTHDLHALPTLADEAVLLLRRVVFQGPVTEALRPELLGRAFGLEFPGDDAA</sequence>
<accession>A0ABT5SKE2</accession>
<proteinExistence type="inferred from homology"/>
<evidence type="ECO:0000256" key="4">
    <source>
        <dbReference type="ARBA" id="ARBA00022840"/>
    </source>
</evidence>
<feature type="domain" description="ABC transporter" evidence="5">
    <location>
        <begin position="16"/>
        <end position="250"/>
    </location>
</feature>
<name>A0ABT5SKE2_9MICO</name>
<keyword evidence="7" id="KW-1185">Reference proteome</keyword>
<dbReference type="PROSITE" id="PS00211">
    <property type="entry name" value="ABC_TRANSPORTER_1"/>
    <property type="match status" value="1"/>
</dbReference>
<dbReference type="Gene3D" id="3.40.50.300">
    <property type="entry name" value="P-loop containing nucleotide triphosphate hydrolases"/>
    <property type="match status" value="1"/>
</dbReference>
<dbReference type="InterPro" id="IPR027417">
    <property type="entry name" value="P-loop_NTPase"/>
</dbReference>
<gene>
    <name evidence="6" type="ORF">PUW80_13075</name>
</gene>
<organism evidence="6 7">
    <name type="scientific">Microbacterium thalli</name>
    <dbReference type="NCBI Taxonomy" id="3027921"/>
    <lineage>
        <taxon>Bacteria</taxon>
        <taxon>Bacillati</taxon>
        <taxon>Actinomycetota</taxon>
        <taxon>Actinomycetes</taxon>
        <taxon>Micrococcales</taxon>
        <taxon>Microbacteriaceae</taxon>
        <taxon>Microbacterium</taxon>
    </lineage>
</organism>
<reference evidence="6 7" key="1">
    <citation type="submission" date="2023-02" db="EMBL/GenBank/DDBJ databases">
        <title>Study of novel species of the Microbacterium genus.</title>
        <authorList>
            <person name="Arroyo-Herrera I."/>
            <person name="Roman-Ponce B."/>
            <person name="Vasquez-Murrieta M.S."/>
        </authorList>
    </citation>
    <scope>NUCLEOTIDE SEQUENCE [LARGE SCALE GENOMIC DNA]</scope>
    <source>
        <strain evidence="6 7">NE1TT3</strain>
    </source>
</reference>
<dbReference type="InterPro" id="IPR017871">
    <property type="entry name" value="ABC_transporter-like_CS"/>
</dbReference>
<dbReference type="SUPFAM" id="SSF52540">
    <property type="entry name" value="P-loop containing nucleoside triphosphate hydrolases"/>
    <property type="match status" value="1"/>
</dbReference>